<feature type="binding site" evidence="3">
    <location>
        <position position="195"/>
    </location>
    <ligand>
        <name>phosphate</name>
        <dbReference type="ChEBI" id="CHEBI:43474"/>
    </ligand>
</feature>
<dbReference type="NCBIfam" id="TIGR01694">
    <property type="entry name" value="MTAP"/>
    <property type="match status" value="1"/>
</dbReference>
<dbReference type="EC" id="2.4.2.1" evidence="3"/>
<dbReference type="HAMAP" id="MF_01963">
    <property type="entry name" value="MTAP"/>
    <property type="match status" value="1"/>
</dbReference>
<comment type="catalytic activity">
    <reaction evidence="3">
        <text>a purine D-ribonucleoside + phosphate = a purine nucleobase + alpha-D-ribose 1-phosphate</text>
        <dbReference type="Rhea" id="RHEA:19805"/>
        <dbReference type="ChEBI" id="CHEBI:26386"/>
        <dbReference type="ChEBI" id="CHEBI:43474"/>
        <dbReference type="ChEBI" id="CHEBI:57720"/>
        <dbReference type="ChEBI" id="CHEBI:142355"/>
        <dbReference type="EC" id="2.4.2.1"/>
    </reaction>
</comment>
<dbReference type="GO" id="GO:0006166">
    <property type="term" value="P:purine ribonucleoside salvage"/>
    <property type="evidence" value="ECO:0007669"/>
    <property type="project" value="UniProtKB-UniRule"/>
</dbReference>
<comment type="caution">
    <text evidence="5">The sequence shown here is derived from an EMBL/GenBank/DDBJ whole genome shotgun (WGS) entry which is preliminary data.</text>
</comment>
<dbReference type="GO" id="GO:0005829">
    <property type="term" value="C:cytosol"/>
    <property type="evidence" value="ECO:0007669"/>
    <property type="project" value="TreeGrafter"/>
</dbReference>
<accession>A0A934NAQ2</accession>
<name>A0A934NAQ2_9BACT</name>
<keyword evidence="2 3" id="KW-0808">Transferase</keyword>
<feature type="binding site" evidence="3">
    <location>
        <begin position="95"/>
        <end position="96"/>
    </location>
    <ligand>
        <name>phosphate</name>
        <dbReference type="ChEBI" id="CHEBI:43474"/>
    </ligand>
</feature>
<evidence type="ECO:0000259" key="4">
    <source>
        <dbReference type="Pfam" id="PF01048"/>
    </source>
</evidence>
<dbReference type="AlphaFoldDB" id="A0A934NAQ2"/>
<feature type="domain" description="Nucleoside phosphorylase" evidence="4">
    <location>
        <begin position="16"/>
        <end position="247"/>
    </location>
</feature>
<evidence type="ECO:0000313" key="5">
    <source>
        <dbReference type="EMBL" id="MBJ7610417.1"/>
    </source>
</evidence>
<proteinExistence type="inferred from homology"/>
<dbReference type="EMBL" id="JAEKNN010000062">
    <property type="protein sequence ID" value="MBJ7610417.1"/>
    <property type="molecule type" value="Genomic_DNA"/>
</dbReference>
<evidence type="ECO:0000256" key="1">
    <source>
        <dbReference type="ARBA" id="ARBA00022676"/>
    </source>
</evidence>
<reference evidence="5 6" key="1">
    <citation type="submission" date="2020-10" db="EMBL/GenBank/DDBJ databases">
        <title>Ca. Dormibacterota MAGs.</title>
        <authorList>
            <person name="Montgomery K."/>
        </authorList>
    </citation>
    <scope>NUCLEOTIDE SEQUENCE [LARGE SCALE GENOMIC DNA]</scope>
    <source>
        <strain evidence="5">Mitchell_Peninsula_5</strain>
    </source>
</reference>
<comment type="function">
    <text evidence="3">Purine nucleoside phosphorylase involved in purine salvage.</text>
</comment>
<comment type="subunit">
    <text evidence="3">Homohexamer. Dimer of a homotrimer.</text>
</comment>
<dbReference type="InterPro" id="IPR000845">
    <property type="entry name" value="Nucleoside_phosphorylase_d"/>
</dbReference>
<comment type="miscellaneous">
    <text evidence="3">Although this enzyme belongs to the family of MTA phosphorylases based on sequence homology, it lacks several conserved amino acids in the substrate binding pocket that confer specificity towards MTA.</text>
</comment>
<comment type="pathway">
    <text evidence="3">Purine metabolism; purine nucleoside salvage.</text>
</comment>
<comment type="similarity">
    <text evidence="3">Belongs to the PNP/MTAP phosphorylase family. MTAP subfamily.</text>
</comment>
<dbReference type="InterPro" id="IPR010044">
    <property type="entry name" value="MTAP"/>
</dbReference>
<dbReference type="Proteomes" id="UP000614410">
    <property type="component" value="Unassembled WGS sequence"/>
</dbReference>
<feature type="binding site" evidence="3">
    <location>
        <position position="22"/>
    </location>
    <ligand>
        <name>phosphate</name>
        <dbReference type="ChEBI" id="CHEBI:43474"/>
    </ligand>
</feature>
<dbReference type="InterPro" id="IPR018099">
    <property type="entry name" value="Purine_phosphorylase-2_CS"/>
</dbReference>
<dbReference type="InterPro" id="IPR035994">
    <property type="entry name" value="Nucleoside_phosphorylase_sf"/>
</dbReference>
<dbReference type="SUPFAM" id="SSF53167">
    <property type="entry name" value="Purine and uridine phosphorylases"/>
    <property type="match status" value="1"/>
</dbReference>
<feature type="site" description="Important for substrate specificity" evidence="3">
    <location>
        <position position="234"/>
    </location>
</feature>
<dbReference type="Gene3D" id="3.40.50.1580">
    <property type="entry name" value="Nucleoside phosphorylase domain"/>
    <property type="match status" value="1"/>
</dbReference>
<dbReference type="GO" id="GO:0017061">
    <property type="term" value="F:S-methyl-5-thioadenosine phosphorylase activity"/>
    <property type="evidence" value="ECO:0007669"/>
    <property type="project" value="InterPro"/>
</dbReference>
<dbReference type="CDD" id="cd09010">
    <property type="entry name" value="MTAP_SsMTAPII_like_MTIP"/>
    <property type="match status" value="1"/>
</dbReference>
<protein>
    <recommendedName>
        <fullName evidence="3">Purine nucleoside phosphorylase</fullName>
        <shortName evidence="3">PNP</shortName>
        <ecNumber evidence="3">2.4.2.1</ecNumber>
    </recommendedName>
</protein>
<keyword evidence="3" id="KW-0660">Purine salvage</keyword>
<evidence type="ECO:0000256" key="3">
    <source>
        <dbReference type="HAMAP-Rule" id="MF_01963"/>
    </source>
</evidence>
<keyword evidence="1 3" id="KW-0328">Glycosyltransferase</keyword>
<organism evidence="5 6">
    <name type="scientific">Candidatus Amunia macphersoniae</name>
    <dbReference type="NCBI Taxonomy" id="3127014"/>
    <lineage>
        <taxon>Bacteria</taxon>
        <taxon>Bacillati</taxon>
        <taxon>Candidatus Dormiibacterota</taxon>
        <taxon>Candidatus Dormibacteria</taxon>
        <taxon>Candidatus Aeolococcales</taxon>
        <taxon>Candidatus Aeolococcaceae</taxon>
        <taxon>Candidatus Amunia</taxon>
    </lineage>
</organism>
<dbReference type="Pfam" id="PF01048">
    <property type="entry name" value="PNP_UDP_1"/>
    <property type="match status" value="1"/>
</dbReference>
<feature type="binding site" evidence="3">
    <location>
        <position position="194"/>
    </location>
    <ligand>
        <name>substrate</name>
    </ligand>
</feature>
<dbReference type="GO" id="GO:0019509">
    <property type="term" value="P:L-methionine salvage from methylthioadenosine"/>
    <property type="evidence" value="ECO:0007669"/>
    <property type="project" value="TreeGrafter"/>
</dbReference>
<feature type="site" description="Important for substrate specificity" evidence="3">
    <location>
        <position position="176"/>
    </location>
</feature>
<dbReference type="PANTHER" id="PTHR42679:SF2">
    <property type="entry name" value="S-METHYL-5'-THIOADENOSINE PHOSPHORYLASE"/>
    <property type="match status" value="1"/>
</dbReference>
<gene>
    <name evidence="5" type="primary">mtnP</name>
    <name evidence="5" type="ORF">JF887_13445</name>
</gene>
<feature type="binding site" evidence="3">
    <location>
        <begin position="62"/>
        <end position="63"/>
    </location>
    <ligand>
        <name>phosphate</name>
        <dbReference type="ChEBI" id="CHEBI:43474"/>
    </ligand>
</feature>
<dbReference type="PROSITE" id="PS01240">
    <property type="entry name" value="PNP_MTAP_2"/>
    <property type="match status" value="1"/>
</dbReference>
<evidence type="ECO:0000313" key="6">
    <source>
        <dbReference type="Proteomes" id="UP000614410"/>
    </source>
</evidence>
<dbReference type="PANTHER" id="PTHR42679">
    <property type="entry name" value="S-METHYL-5'-THIOADENOSINE PHOSPHORYLASE"/>
    <property type="match status" value="1"/>
</dbReference>
<feature type="binding site" evidence="3">
    <location>
        <begin position="218"/>
        <end position="220"/>
    </location>
    <ligand>
        <name>substrate</name>
    </ligand>
</feature>
<sequence length="277" mass="29650">MTSYHHRSVDETHASIGIIGGSGLYRLTGSSTSREVVTPFGDPSDSISLSRIGDSDVAFLPRHGQGHTIPPHRINHRANIWALGSIGVERVIAPSAVGSLRVDFAPGDVVICDQFIDHTGGGHHSTFFDGPDVAHATMADPYCVELRPLAAQACRVAGFTVHEHGTVVVVPGPRFSTRAESRRFRAEGGEVINMTQVPEVVLARELGLCYVNVSLVTDYDVGVEERPEHPAVTQDEVMAIFARHTAALRGALEDLVGKVGGQRGCACAELRAVPLDH</sequence>
<evidence type="ECO:0000256" key="2">
    <source>
        <dbReference type="ARBA" id="ARBA00022679"/>
    </source>
</evidence>